<dbReference type="SUPFAM" id="SSF50475">
    <property type="entry name" value="FMN-binding split barrel"/>
    <property type="match status" value="1"/>
</dbReference>
<evidence type="ECO:0000313" key="2">
    <source>
        <dbReference type="EMBL" id="RBP05642.1"/>
    </source>
</evidence>
<organism evidence="2 3">
    <name type="scientific">Roseiarcus fermentans</name>
    <dbReference type="NCBI Taxonomy" id="1473586"/>
    <lineage>
        <taxon>Bacteria</taxon>
        <taxon>Pseudomonadati</taxon>
        <taxon>Pseudomonadota</taxon>
        <taxon>Alphaproteobacteria</taxon>
        <taxon>Hyphomicrobiales</taxon>
        <taxon>Roseiarcaceae</taxon>
        <taxon>Roseiarcus</taxon>
    </lineage>
</organism>
<accession>A0A366ETA8</accession>
<dbReference type="InterPro" id="IPR024624">
    <property type="entry name" value="Pyridox_Oxase_Alr4036_FMN-bd"/>
</dbReference>
<sequence>MIEPTLDRIWAPLVAGAGPGRTPFTVLQLATLGTDGAPKVRGVILRGADAERGAVSFFTDLRSAKVAEMRSEPRVSLVGYDSDAGIQIRLEGVATIDSKSPERRAAWAACRPHTRALFQHPLPSGAPIADPAEAAPAGDAEAEGRFALVVVSVIRIDWLDISGPLHRRAMFQRDGAGWRGGWAAP</sequence>
<dbReference type="InterPro" id="IPR012349">
    <property type="entry name" value="Split_barrel_FMN-bd"/>
</dbReference>
<protein>
    <submittedName>
        <fullName evidence="2">Pyridoxine/pyridoxamine 5'-phosphate oxidase</fullName>
    </submittedName>
</protein>
<dbReference type="PANTHER" id="PTHR28243:SF1">
    <property type="entry name" value="PYRIDOXAMINE 5'-PHOSPHATE OXIDASE ALR4036 FAMILY FMN-BINDING DOMAIN-CONTAINING PROTEIN"/>
    <property type="match status" value="1"/>
</dbReference>
<dbReference type="AlphaFoldDB" id="A0A366ETA8"/>
<gene>
    <name evidence="2" type="ORF">DFR50_1345</name>
</gene>
<dbReference type="PANTHER" id="PTHR28243">
    <property type="entry name" value="AGL049CP"/>
    <property type="match status" value="1"/>
</dbReference>
<dbReference type="Gene3D" id="2.30.110.10">
    <property type="entry name" value="Electron Transport, Fmn-binding Protein, Chain A"/>
    <property type="match status" value="1"/>
</dbReference>
<dbReference type="RefSeq" id="WP_210209025.1">
    <property type="nucleotide sequence ID" value="NZ_QNRK01000034.1"/>
</dbReference>
<keyword evidence="3" id="KW-1185">Reference proteome</keyword>
<reference evidence="2 3" key="1">
    <citation type="submission" date="2018-06" db="EMBL/GenBank/DDBJ databases">
        <title>Genomic Encyclopedia of Type Strains, Phase IV (KMG-IV): sequencing the most valuable type-strain genomes for metagenomic binning, comparative biology and taxonomic classification.</title>
        <authorList>
            <person name="Goeker M."/>
        </authorList>
    </citation>
    <scope>NUCLEOTIDE SEQUENCE [LARGE SCALE GENOMIC DNA]</scope>
    <source>
        <strain evidence="2 3">DSM 24875</strain>
    </source>
</reference>
<dbReference type="EMBL" id="QNRK01000034">
    <property type="protein sequence ID" value="RBP05642.1"/>
    <property type="molecule type" value="Genomic_DNA"/>
</dbReference>
<proteinExistence type="predicted"/>
<evidence type="ECO:0000313" key="3">
    <source>
        <dbReference type="Proteomes" id="UP000253529"/>
    </source>
</evidence>
<feature type="domain" description="Pyridoxamine 5'-phosphate oxidase Alr4036 family FMN-binding" evidence="1">
    <location>
        <begin position="21"/>
        <end position="96"/>
    </location>
</feature>
<dbReference type="Proteomes" id="UP000253529">
    <property type="component" value="Unassembled WGS sequence"/>
</dbReference>
<dbReference type="Pfam" id="PF12766">
    <property type="entry name" value="Pyridox_oxase_2"/>
    <property type="match status" value="1"/>
</dbReference>
<comment type="caution">
    <text evidence="2">The sequence shown here is derived from an EMBL/GenBank/DDBJ whole genome shotgun (WGS) entry which is preliminary data.</text>
</comment>
<name>A0A366ETA8_9HYPH</name>
<dbReference type="GO" id="GO:0010181">
    <property type="term" value="F:FMN binding"/>
    <property type="evidence" value="ECO:0007669"/>
    <property type="project" value="InterPro"/>
</dbReference>
<evidence type="ECO:0000259" key="1">
    <source>
        <dbReference type="Pfam" id="PF12766"/>
    </source>
</evidence>